<accession>A0A1I0MUS0</accession>
<name>A0A1I0MUS0_9EURY</name>
<feature type="region of interest" description="Disordered" evidence="1">
    <location>
        <begin position="330"/>
        <end position="349"/>
    </location>
</feature>
<feature type="region of interest" description="Disordered" evidence="1">
    <location>
        <begin position="34"/>
        <end position="64"/>
    </location>
</feature>
<dbReference type="InterPro" id="IPR011042">
    <property type="entry name" value="6-blade_b-propeller_TolB-like"/>
</dbReference>
<dbReference type="PROSITE" id="PS51257">
    <property type="entry name" value="PROKAR_LIPOPROTEIN"/>
    <property type="match status" value="1"/>
</dbReference>
<feature type="domain" description="Glucose/Sorbosone dehydrogenase" evidence="2">
    <location>
        <begin position="75"/>
        <end position="336"/>
    </location>
</feature>
<evidence type="ECO:0000313" key="4">
    <source>
        <dbReference type="Proteomes" id="UP000198518"/>
    </source>
</evidence>
<evidence type="ECO:0000259" key="2">
    <source>
        <dbReference type="Pfam" id="PF07995"/>
    </source>
</evidence>
<dbReference type="Gene3D" id="2.120.10.30">
    <property type="entry name" value="TolB, C-terminal domain"/>
    <property type="match status" value="1"/>
</dbReference>
<feature type="compositionally biased region" description="Basic and acidic residues" evidence="1">
    <location>
        <begin position="476"/>
        <end position="489"/>
    </location>
</feature>
<reference evidence="3 4" key="1">
    <citation type="submission" date="2016-10" db="EMBL/GenBank/DDBJ databases">
        <authorList>
            <person name="de Groot N.N."/>
        </authorList>
    </citation>
    <scope>NUCLEOTIDE SEQUENCE [LARGE SCALE GENOMIC DNA]</scope>
    <source>
        <strain evidence="3 4">CGMCC 1.5337</strain>
    </source>
</reference>
<proteinExistence type="predicted"/>
<dbReference type="STRING" id="355548.SAMN04487945_0386"/>
<keyword evidence="4" id="KW-1185">Reference proteome</keyword>
<dbReference type="InterPro" id="IPR006311">
    <property type="entry name" value="TAT_signal"/>
</dbReference>
<feature type="compositionally biased region" description="Basic residues" evidence="1">
    <location>
        <begin position="432"/>
        <end position="446"/>
    </location>
</feature>
<dbReference type="PANTHER" id="PTHR19328:SF75">
    <property type="entry name" value="ALDOSE SUGAR DEHYDROGENASE YLII"/>
    <property type="match status" value="1"/>
</dbReference>
<dbReference type="InterPro" id="IPR011041">
    <property type="entry name" value="Quinoprot_gluc/sorb_DH_b-prop"/>
</dbReference>
<dbReference type="SUPFAM" id="SSF50952">
    <property type="entry name" value="Soluble quinoprotein glucose dehydrogenase"/>
    <property type="match status" value="1"/>
</dbReference>
<evidence type="ECO:0000313" key="3">
    <source>
        <dbReference type="EMBL" id="SEV92447.1"/>
    </source>
</evidence>
<dbReference type="Pfam" id="PF07995">
    <property type="entry name" value="GSDH"/>
    <property type="match status" value="1"/>
</dbReference>
<dbReference type="InterPro" id="IPR012938">
    <property type="entry name" value="Glc/Sorbosone_DH"/>
</dbReference>
<dbReference type="AlphaFoldDB" id="A0A1I0MUS0"/>
<organism evidence="3 4">
    <name type="scientific">Halobacterium jilantaiense</name>
    <dbReference type="NCBI Taxonomy" id="355548"/>
    <lineage>
        <taxon>Archaea</taxon>
        <taxon>Methanobacteriati</taxon>
        <taxon>Methanobacteriota</taxon>
        <taxon>Stenosarchaea group</taxon>
        <taxon>Halobacteria</taxon>
        <taxon>Halobacteriales</taxon>
        <taxon>Halobacteriaceae</taxon>
        <taxon>Halobacterium</taxon>
    </lineage>
</organism>
<evidence type="ECO:0000256" key="1">
    <source>
        <dbReference type="SAM" id="MobiDB-lite"/>
    </source>
</evidence>
<feature type="region of interest" description="Disordered" evidence="1">
    <location>
        <begin position="397"/>
        <end position="489"/>
    </location>
</feature>
<protein>
    <submittedName>
        <fullName evidence="3">Glucose/arabinose dehydrogenase, beta-propeller fold</fullName>
    </submittedName>
</protein>
<sequence length="556" mass="60257">MTDDRRHTRRQVLRAGFALGAGSALAGCLTLDTGFGSSDQPSRTTTVRDGGTTPTGSRSETPDAVGTEFVAGGFANPLGVEFAPGDTGTPYVVDQPGVVYAVGRDGVREEPFLDVRDRLVDLSGYEERGLLGLAFHPDFEADRRVFARYSAPATADTPPNYSHRFVLSSFRVTEGSADPDSETRLLELPQPQANHNAGSVAFGPDGFLHVGTGDGGGANDVGTGHVADWYDATDGGNGQDVTENLLGSVLRIDVDTDGDQPYGIPEDNPLVGRPGLDEQYAWGFRNPWRFSFTDGDLFVADVGQNRFEEVSVVEAGGNYGWNVREGTHCFDPETPGSPPDDCPTETADGDPLRDPIVEYAHDGDDLSGVSVIGGYRYTGDALPGLAGAYVFRRLAGRRPPLPRTTGRRPLGDRDGRPRGQRHRLGPVPARVRPGRRRRTVRRHHRLRDADGAVGCGAPTRLDRVTGRPGNPVRVPNTKDDGLPAQSMDRDVTTRDRIWASVLRHAQRDDPLSISNVRNDIHFDHRPSDEEVRRVLEAASEIGTVERTPSGHWAFTN</sequence>
<dbReference type="PANTHER" id="PTHR19328">
    <property type="entry name" value="HEDGEHOG-INTERACTING PROTEIN"/>
    <property type="match status" value="1"/>
</dbReference>
<gene>
    <name evidence="3" type="ORF">SAMN04487945_0386</name>
</gene>
<dbReference type="EMBL" id="FOJA01000001">
    <property type="protein sequence ID" value="SEV92447.1"/>
    <property type="molecule type" value="Genomic_DNA"/>
</dbReference>
<dbReference type="PROSITE" id="PS51318">
    <property type="entry name" value="TAT"/>
    <property type="match status" value="1"/>
</dbReference>
<feature type="compositionally biased region" description="Low complexity" evidence="1">
    <location>
        <begin position="44"/>
        <end position="56"/>
    </location>
</feature>
<dbReference type="Proteomes" id="UP000198518">
    <property type="component" value="Unassembled WGS sequence"/>
</dbReference>